<feature type="domain" description="Outer membrane protein beta-barrel" evidence="11">
    <location>
        <begin position="388"/>
        <end position="807"/>
    </location>
</feature>
<evidence type="ECO:0000256" key="9">
    <source>
        <dbReference type="SAM" id="SignalP"/>
    </source>
</evidence>
<organism evidence="12 13">
    <name type="scientific">Flavobacterium faecale</name>
    <dbReference type="NCBI Taxonomy" id="1355330"/>
    <lineage>
        <taxon>Bacteria</taxon>
        <taxon>Pseudomonadati</taxon>
        <taxon>Bacteroidota</taxon>
        <taxon>Flavobacteriia</taxon>
        <taxon>Flavobacteriales</taxon>
        <taxon>Flavobacteriaceae</taxon>
        <taxon>Flavobacterium</taxon>
    </lineage>
</organism>
<dbReference type="InterPro" id="IPR012910">
    <property type="entry name" value="Plug_dom"/>
</dbReference>
<evidence type="ECO:0000256" key="1">
    <source>
        <dbReference type="ARBA" id="ARBA00004571"/>
    </source>
</evidence>
<feature type="chain" id="PRO_5015614516" evidence="9">
    <location>
        <begin position="21"/>
        <end position="828"/>
    </location>
</feature>
<feature type="domain" description="TonB-dependent receptor plug" evidence="10">
    <location>
        <begin position="128"/>
        <end position="215"/>
    </location>
</feature>
<dbReference type="SUPFAM" id="SSF49464">
    <property type="entry name" value="Carboxypeptidase regulatory domain-like"/>
    <property type="match status" value="1"/>
</dbReference>
<dbReference type="SUPFAM" id="SSF56935">
    <property type="entry name" value="Porins"/>
    <property type="match status" value="1"/>
</dbReference>
<gene>
    <name evidence="12" type="ORF">FFWV33_02190</name>
</gene>
<dbReference type="GO" id="GO:0009279">
    <property type="term" value="C:cell outer membrane"/>
    <property type="evidence" value="ECO:0007669"/>
    <property type="project" value="UniProtKB-SubCell"/>
</dbReference>
<dbReference type="Pfam" id="PF13620">
    <property type="entry name" value="CarboxypepD_reg"/>
    <property type="match status" value="1"/>
</dbReference>
<evidence type="ECO:0000256" key="7">
    <source>
        <dbReference type="ARBA" id="ARBA00023237"/>
    </source>
</evidence>
<dbReference type="KEGG" id="ffa:FFWV33_02190"/>
<dbReference type="EMBL" id="CP020918">
    <property type="protein sequence ID" value="AWG20421.1"/>
    <property type="molecule type" value="Genomic_DNA"/>
</dbReference>
<evidence type="ECO:0000256" key="6">
    <source>
        <dbReference type="ARBA" id="ARBA00023136"/>
    </source>
</evidence>
<reference evidence="12 13" key="1">
    <citation type="submission" date="2017-04" db="EMBL/GenBank/DDBJ databases">
        <title>Compelte genome sequence of WV33.</title>
        <authorList>
            <person name="Lee P.C."/>
        </authorList>
    </citation>
    <scope>NUCLEOTIDE SEQUENCE [LARGE SCALE GENOMIC DNA]</scope>
    <source>
        <strain evidence="12 13">WV33</strain>
    </source>
</reference>
<feature type="signal peptide" evidence="9">
    <location>
        <begin position="1"/>
        <end position="20"/>
    </location>
</feature>
<dbReference type="Gene3D" id="2.40.170.20">
    <property type="entry name" value="TonB-dependent receptor, beta-barrel domain"/>
    <property type="match status" value="1"/>
</dbReference>
<dbReference type="GO" id="GO:0044718">
    <property type="term" value="P:siderophore transmembrane transport"/>
    <property type="evidence" value="ECO:0007669"/>
    <property type="project" value="TreeGrafter"/>
</dbReference>
<dbReference type="AlphaFoldDB" id="A0A2S1L9K6"/>
<dbReference type="GO" id="GO:0015344">
    <property type="term" value="F:siderophore uptake transmembrane transporter activity"/>
    <property type="evidence" value="ECO:0007669"/>
    <property type="project" value="TreeGrafter"/>
</dbReference>
<proteinExistence type="inferred from homology"/>
<dbReference type="InterPro" id="IPR008969">
    <property type="entry name" value="CarboxyPept-like_regulatory"/>
</dbReference>
<keyword evidence="7 8" id="KW-0998">Cell outer membrane</keyword>
<keyword evidence="5 9" id="KW-0732">Signal</keyword>
<dbReference type="Proteomes" id="UP000244527">
    <property type="component" value="Chromosome"/>
</dbReference>
<dbReference type="InterPro" id="IPR036942">
    <property type="entry name" value="Beta-barrel_TonB_sf"/>
</dbReference>
<dbReference type="PANTHER" id="PTHR30069">
    <property type="entry name" value="TONB-DEPENDENT OUTER MEMBRANE RECEPTOR"/>
    <property type="match status" value="1"/>
</dbReference>
<evidence type="ECO:0000256" key="5">
    <source>
        <dbReference type="ARBA" id="ARBA00022729"/>
    </source>
</evidence>
<keyword evidence="3 8" id="KW-1134">Transmembrane beta strand</keyword>
<keyword evidence="4 8" id="KW-0812">Transmembrane</keyword>
<evidence type="ECO:0000256" key="4">
    <source>
        <dbReference type="ARBA" id="ARBA00022692"/>
    </source>
</evidence>
<comment type="similarity">
    <text evidence="8">Belongs to the TonB-dependent receptor family.</text>
</comment>
<sequence>MKLNQFIAFVAFLVSAAVFGQVSGKVVDGDFPLEYATATLFSTETKAVVAGVVTTKEGTFKIGSLKNDSYYLEVSFIGFDKQVFKDIVISSKNKSVNLGLISLVSGGNQLNAVVVQSVKGTVISKIDRQVYDAKSFQNSQGGSAIDVLRNLPSISLDAQGDVSVRGTTGFRVLLNGKPTQGNISTILGQLPANAIDRIEVVTAPSAKYDPDGKAGLLNIITKKGATNGQYAQLNVKGGFPSIENYDNKKKAQRYGIDGTYTIKKDKWDISLGGSYGRNDIQGRREGNVFTNNITENYKTQFPSDGERSTNELNYSGRFTVDYTPSITDNFSVGFYGGKRKVDRQADIYYNNKRTDLTTGAVLKSFDYYNENLRVRDGDFALGSFDYTHKFEDKSKLTASFLYEYTLLGGPTTNLNLGYTDSSIVYQDEYNTNDNPLYGTRAQLDYEFKPFSFGKIEAGYQFRKLKNNGDFIYQRRNLSSGIYEIVPEFTSQVNLDRSIHSGYLQLNGSKTKWEYAAGLRLESMNRDFYLKGFNTAAENLTYDYVKLFPSASAQYTMDNNVKVKAGYSKRVDRAPTYQMNPFKEREHSETFEQGDKNLRPEFTDLIELGISKNFKGGNTLFATAYYRDVHNLINRVNTLSYTTAGVLNDTILDRIYTNVGRGKTLGLEIGSQFKPSTKWTNFIGANIYNFNIDGSFNGKAIKSNAIQYSINANSTYNFTPTTSMQFTLNYLSKKITAQGEDSRFYSPNLTFRKSFLDNQLIATLQWQNIDMGMLNTNEQRISTQSTGQYYTTTNYVYEVDMVLLNLSYTFNKTKSSAKFIESEFGKKEF</sequence>
<keyword evidence="6 8" id="KW-0472">Membrane</keyword>
<accession>A0A2S1L9K6</accession>
<keyword evidence="13" id="KW-1185">Reference proteome</keyword>
<dbReference type="InterPro" id="IPR041700">
    <property type="entry name" value="OMP_b-brl_3"/>
</dbReference>
<dbReference type="InterPro" id="IPR039426">
    <property type="entry name" value="TonB-dep_rcpt-like"/>
</dbReference>
<dbReference type="OrthoDB" id="606851at2"/>
<evidence type="ECO:0000259" key="11">
    <source>
        <dbReference type="Pfam" id="PF14905"/>
    </source>
</evidence>
<dbReference type="PANTHER" id="PTHR30069:SF29">
    <property type="entry name" value="HEMOGLOBIN AND HEMOGLOBIN-HAPTOGLOBIN-BINDING PROTEIN 1-RELATED"/>
    <property type="match status" value="1"/>
</dbReference>
<evidence type="ECO:0000256" key="8">
    <source>
        <dbReference type="PROSITE-ProRule" id="PRU01360"/>
    </source>
</evidence>
<dbReference type="Gene3D" id="2.170.130.10">
    <property type="entry name" value="TonB-dependent receptor, plug domain"/>
    <property type="match status" value="1"/>
</dbReference>
<comment type="subcellular location">
    <subcellularLocation>
        <location evidence="1 8">Cell outer membrane</location>
        <topology evidence="1 8">Multi-pass membrane protein</topology>
    </subcellularLocation>
</comment>
<evidence type="ECO:0000256" key="2">
    <source>
        <dbReference type="ARBA" id="ARBA00022448"/>
    </source>
</evidence>
<keyword evidence="2 8" id="KW-0813">Transport</keyword>
<evidence type="ECO:0000256" key="3">
    <source>
        <dbReference type="ARBA" id="ARBA00022452"/>
    </source>
</evidence>
<dbReference type="PROSITE" id="PS52016">
    <property type="entry name" value="TONB_DEPENDENT_REC_3"/>
    <property type="match status" value="1"/>
</dbReference>
<evidence type="ECO:0000313" key="12">
    <source>
        <dbReference type="EMBL" id="AWG20421.1"/>
    </source>
</evidence>
<dbReference type="RefSeq" id="WP_108739383.1">
    <property type="nucleotide sequence ID" value="NZ_CP020918.1"/>
</dbReference>
<evidence type="ECO:0000259" key="10">
    <source>
        <dbReference type="Pfam" id="PF07715"/>
    </source>
</evidence>
<evidence type="ECO:0000313" key="13">
    <source>
        <dbReference type="Proteomes" id="UP000244527"/>
    </source>
</evidence>
<dbReference type="Pfam" id="PF07715">
    <property type="entry name" value="Plug"/>
    <property type="match status" value="1"/>
</dbReference>
<keyword evidence="12" id="KW-0675">Receptor</keyword>
<dbReference type="InterPro" id="IPR037066">
    <property type="entry name" value="Plug_dom_sf"/>
</dbReference>
<dbReference type="Pfam" id="PF14905">
    <property type="entry name" value="OMP_b-brl_3"/>
    <property type="match status" value="1"/>
</dbReference>
<name>A0A2S1L9K6_9FLAO</name>
<protein>
    <submittedName>
        <fullName evidence="12">TonB-dependent receptor</fullName>
    </submittedName>
</protein>